<feature type="compositionally biased region" description="Basic and acidic residues" evidence="1">
    <location>
        <begin position="369"/>
        <end position="387"/>
    </location>
</feature>
<dbReference type="Proteomes" id="UP000518752">
    <property type="component" value="Unassembled WGS sequence"/>
</dbReference>
<feature type="region of interest" description="Disordered" evidence="1">
    <location>
        <begin position="369"/>
        <end position="400"/>
    </location>
</feature>
<evidence type="ECO:0000313" key="3">
    <source>
        <dbReference type="EMBL" id="KAF5383478.1"/>
    </source>
</evidence>
<name>A0A8H5HHJ7_9AGAR</name>
<feature type="compositionally biased region" description="Low complexity" evidence="1">
    <location>
        <begin position="214"/>
        <end position="225"/>
    </location>
</feature>
<dbReference type="EMBL" id="JAACJN010000047">
    <property type="protein sequence ID" value="KAF5383478.1"/>
    <property type="molecule type" value="Genomic_DNA"/>
</dbReference>
<dbReference type="InterPro" id="IPR036236">
    <property type="entry name" value="Znf_C2H2_sf"/>
</dbReference>
<comment type="caution">
    <text evidence="3">The sequence shown here is derived from an EMBL/GenBank/DDBJ whole genome shotgun (WGS) entry which is preliminary data.</text>
</comment>
<feature type="domain" description="C2H2-type" evidence="2">
    <location>
        <begin position="350"/>
        <end position="369"/>
    </location>
</feature>
<dbReference type="SUPFAM" id="SSF57667">
    <property type="entry name" value="beta-beta-alpha zinc fingers"/>
    <property type="match status" value="1"/>
</dbReference>
<sequence>MHAHAELSELDLFTFPLDFETNCEDTSSAPREAFNSSLFGFLPASDWALEPIETGSSFDPFSPSLSASLDVWWCTPPNYSESPTLSFSPEWSDLSSPCTSSDESLLSPPSMMREWTAHSTPDAIQLFEASPAVHSSSLTTDSPVVVISPLTVIPSLENEVSESVLPQLLEPTCSYSASEIDELVLSPPMSLGVAREVESIPLPKYIAEALTTTPKPSTLLTPPSLRVGNSRKRQREELTYDTGRNLPRAAKKSRFYAEDPDEVVQEEGDTEYLEESDGDDVEEEMTEVQSQADFQPPPQATLKLKRRPGPPKGRFRCPLGIHGGQVCHKTYTRQADADRHRETVLKKRGHVCPVCKRGYSRLDALKRHQDSTFCGRDGEPRASERVSKSGSKPKASKVRR</sequence>
<dbReference type="Gene3D" id="3.30.160.60">
    <property type="entry name" value="Classic Zinc Finger"/>
    <property type="match status" value="1"/>
</dbReference>
<dbReference type="OrthoDB" id="8922241at2759"/>
<evidence type="ECO:0000313" key="4">
    <source>
        <dbReference type="Proteomes" id="UP000518752"/>
    </source>
</evidence>
<dbReference type="Pfam" id="PF00096">
    <property type="entry name" value="zf-C2H2"/>
    <property type="match status" value="1"/>
</dbReference>
<dbReference type="AlphaFoldDB" id="A0A8H5HHJ7"/>
<proteinExistence type="predicted"/>
<reference evidence="3 4" key="1">
    <citation type="journal article" date="2020" name="ISME J.">
        <title>Uncovering the hidden diversity of litter-decomposition mechanisms in mushroom-forming fungi.</title>
        <authorList>
            <person name="Floudas D."/>
            <person name="Bentzer J."/>
            <person name="Ahren D."/>
            <person name="Johansson T."/>
            <person name="Persson P."/>
            <person name="Tunlid A."/>
        </authorList>
    </citation>
    <scope>NUCLEOTIDE SEQUENCE [LARGE SCALE GENOMIC DNA]</scope>
    <source>
        <strain evidence="3 4">CBS 406.79</strain>
    </source>
</reference>
<keyword evidence="4" id="KW-1185">Reference proteome</keyword>
<accession>A0A8H5HHJ7</accession>
<evidence type="ECO:0000256" key="1">
    <source>
        <dbReference type="SAM" id="MobiDB-lite"/>
    </source>
</evidence>
<feature type="region of interest" description="Disordered" evidence="1">
    <location>
        <begin position="214"/>
        <end position="311"/>
    </location>
</feature>
<evidence type="ECO:0000259" key="2">
    <source>
        <dbReference type="Pfam" id="PF00096"/>
    </source>
</evidence>
<protein>
    <recommendedName>
        <fullName evidence="2">C2H2-type domain-containing protein</fullName>
    </recommendedName>
</protein>
<gene>
    <name evidence="3" type="ORF">D9757_006127</name>
</gene>
<dbReference type="InterPro" id="IPR013087">
    <property type="entry name" value="Znf_C2H2_type"/>
</dbReference>
<feature type="compositionally biased region" description="Acidic residues" evidence="1">
    <location>
        <begin position="258"/>
        <end position="286"/>
    </location>
</feature>
<organism evidence="3 4">
    <name type="scientific">Collybiopsis confluens</name>
    <dbReference type="NCBI Taxonomy" id="2823264"/>
    <lineage>
        <taxon>Eukaryota</taxon>
        <taxon>Fungi</taxon>
        <taxon>Dikarya</taxon>
        <taxon>Basidiomycota</taxon>
        <taxon>Agaricomycotina</taxon>
        <taxon>Agaricomycetes</taxon>
        <taxon>Agaricomycetidae</taxon>
        <taxon>Agaricales</taxon>
        <taxon>Marasmiineae</taxon>
        <taxon>Omphalotaceae</taxon>
        <taxon>Collybiopsis</taxon>
    </lineage>
</organism>